<feature type="domain" description="F-box" evidence="2">
    <location>
        <begin position="13"/>
        <end position="72"/>
    </location>
</feature>
<dbReference type="EMBL" id="KC977571">
    <property type="protein sequence ID" value="AGO84409.1"/>
    <property type="molecule type" value="Genomic_DNA"/>
</dbReference>
<feature type="compositionally biased region" description="Acidic residues" evidence="1">
    <location>
        <begin position="415"/>
        <end position="436"/>
    </location>
</feature>
<dbReference type="Gene3D" id="1.25.40.20">
    <property type="entry name" value="Ankyrin repeat-containing domain"/>
    <property type="match status" value="1"/>
</dbReference>
<dbReference type="SUPFAM" id="SSF140860">
    <property type="entry name" value="Pseudo ankyrin repeat-like"/>
    <property type="match status" value="1"/>
</dbReference>
<keyword evidence="4" id="KW-1185">Reference proteome</keyword>
<organism evidence="3 4">
    <name type="scientific">Pandoravirus salinus</name>
    <dbReference type="NCBI Taxonomy" id="1349410"/>
    <lineage>
        <taxon>Viruses</taxon>
        <taxon>Pandoravirus</taxon>
    </lineage>
</organism>
<dbReference type="SUPFAM" id="SSF81383">
    <property type="entry name" value="F-box domain"/>
    <property type="match status" value="1"/>
</dbReference>
<evidence type="ECO:0000313" key="3">
    <source>
        <dbReference type="EMBL" id="AGO84409.1"/>
    </source>
</evidence>
<evidence type="ECO:0000259" key="2">
    <source>
        <dbReference type="PROSITE" id="PS50181"/>
    </source>
</evidence>
<gene>
    <name evidence="3" type="ORF">psal_cds_562</name>
</gene>
<dbReference type="RefSeq" id="YP_008437480.1">
    <property type="nucleotide sequence ID" value="NC_022098.1"/>
</dbReference>
<feature type="region of interest" description="Disordered" evidence="1">
    <location>
        <begin position="411"/>
        <end position="474"/>
    </location>
</feature>
<evidence type="ECO:0000256" key="1">
    <source>
        <dbReference type="SAM" id="MobiDB-lite"/>
    </source>
</evidence>
<dbReference type="InterPro" id="IPR001810">
    <property type="entry name" value="F-box_dom"/>
</dbReference>
<dbReference type="Pfam" id="PF12937">
    <property type="entry name" value="F-box-like"/>
    <property type="match status" value="1"/>
</dbReference>
<dbReference type="PANTHER" id="PTHR46586:SF3">
    <property type="entry name" value="ANKYRIN REPEAT-CONTAINING PROTEIN"/>
    <property type="match status" value="1"/>
</dbReference>
<name>S4VV09_9VIRU</name>
<dbReference type="PROSITE" id="PS50181">
    <property type="entry name" value="FBOX"/>
    <property type="match status" value="1"/>
</dbReference>
<accession>S4VV09</accession>
<dbReference type="InterPro" id="IPR036770">
    <property type="entry name" value="Ankyrin_rpt-contain_sf"/>
</dbReference>
<dbReference type="InterPro" id="IPR036047">
    <property type="entry name" value="F-box-like_dom_sf"/>
</dbReference>
<proteinExistence type="predicted"/>
<dbReference type="GeneID" id="16606196"/>
<dbReference type="SUPFAM" id="SSF48403">
    <property type="entry name" value="Ankyrin repeat"/>
    <property type="match status" value="1"/>
</dbReference>
<reference evidence="3 4" key="1">
    <citation type="journal article" date="2013" name="Science">
        <title>Pandoraviruses: amoeba viruses with genomes up to 2.5 Mb reaching that of parasitic eukaryotes.</title>
        <authorList>
            <person name="Philippe N."/>
            <person name="Legendre M."/>
            <person name="Doutre G."/>
            <person name="Coute Y."/>
            <person name="Poirot O."/>
            <person name="Lescot M."/>
            <person name="Arslan D."/>
            <person name="Seltzer V."/>
            <person name="Bertaux L."/>
            <person name="Bruley C."/>
            <person name="Garin J."/>
            <person name="Claverie J.M."/>
            <person name="Abergel C."/>
        </authorList>
    </citation>
    <scope>NUCLEOTIDE SEQUENCE [LARGE SCALE GENOMIC DNA]</scope>
</reference>
<evidence type="ECO:0000313" key="4">
    <source>
        <dbReference type="Proteomes" id="UP000204584"/>
    </source>
</evidence>
<dbReference type="Proteomes" id="UP000204584">
    <property type="component" value="Segment"/>
</dbReference>
<dbReference type="PANTHER" id="PTHR46586">
    <property type="entry name" value="ANKYRIN REPEAT-CONTAINING PROTEIN"/>
    <property type="match status" value="1"/>
</dbReference>
<protein>
    <submittedName>
        <fullName evidence="3">Ankyrin repeat domain containing protein</fullName>
    </submittedName>
</protein>
<dbReference type="InterPro" id="IPR052050">
    <property type="entry name" value="SecEffector_AnkRepeat"/>
</dbReference>
<sequence length="474" mass="51478">MTSSSVDNRARGPLHIDLLPNEILAHVLGQLCCIDRAVRASPVCRRWHGAVAGLAGTNRASCLVVKDVWRSRRSAAASGHVECVARMCTRSAASGGWSVPDVYDKAIVRDDVATLVALRVTEGNYWDYKTRGAVGNVIISAARYGSAKCLAYAIAHHNKTFMGAMWIPWTCKYASPDRHAACLGIIGDLGHVADDVVIQAAAGAHVECLRYAHENGYSWDASTCAEAVAHGNLDCLRYALANGCPCDERAFIAATVNDRVDCLRCIHEAGRPWDKGVCEEAAARGSIGCLTYAHENGCPWDEQTCAKAAGESIDCLAYAHEHGCPWDKETCVKAAEHARLDCLAYAHENGCPWNGRALRAAVRADAVDCLRYMHERGMSWDHTTYHRASWCDKGKKCFAYMSRHKDGLVRRTDPYETDSDDTDAEGDADSESDAESDSSSSSPHEDIDSSDGQEPPRKRARADNAASPVSSVDE</sequence>
<dbReference type="KEGG" id="vg:16606196"/>
<dbReference type="Gene3D" id="1.20.1280.50">
    <property type="match status" value="1"/>
</dbReference>